<dbReference type="PANTHER" id="PTHR43056:SF5">
    <property type="entry name" value="PEPTIDASE S9 PROLYL OLIGOPEPTIDASE CATALYTIC DOMAIN-CONTAINING PROTEIN"/>
    <property type="match status" value="1"/>
</dbReference>
<organism evidence="2 3">
    <name type="scientific">Bacillus carboniphilus</name>
    <dbReference type="NCBI Taxonomy" id="86663"/>
    <lineage>
        <taxon>Bacteria</taxon>
        <taxon>Bacillati</taxon>
        <taxon>Bacillota</taxon>
        <taxon>Bacilli</taxon>
        <taxon>Bacillales</taxon>
        <taxon>Bacillaceae</taxon>
        <taxon>Bacillus</taxon>
    </lineage>
</organism>
<dbReference type="InterPro" id="IPR050585">
    <property type="entry name" value="Xaa-Pro_dipeptidyl-ppase/CocE"/>
</dbReference>
<feature type="domain" description="Peptidase S9 prolyl oligopeptidase catalytic" evidence="1">
    <location>
        <begin position="78"/>
        <end position="139"/>
    </location>
</feature>
<dbReference type="SUPFAM" id="SSF53474">
    <property type="entry name" value="alpha/beta-Hydrolases"/>
    <property type="match status" value="1"/>
</dbReference>
<dbReference type="InterPro" id="IPR029058">
    <property type="entry name" value="AB_hydrolase_fold"/>
</dbReference>
<dbReference type="InterPro" id="IPR001375">
    <property type="entry name" value="Peptidase_S9_cat"/>
</dbReference>
<gene>
    <name evidence="2" type="ORF">GCM10008967_27810</name>
</gene>
<evidence type="ECO:0000313" key="3">
    <source>
        <dbReference type="Proteomes" id="UP001500782"/>
    </source>
</evidence>
<dbReference type="Proteomes" id="UP001500782">
    <property type="component" value="Unassembled WGS sequence"/>
</dbReference>
<dbReference type="RefSeq" id="WP_343800042.1">
    <property type="nucleotide sequence ID" value="NZ_BAAADJ010000037.1"/>
</dbReference>
<dbReference type="Gene3D" id="3.40.50.1820">
    <property type="entry name" value="alpha/beta hydrolase"/>
    <property type="match status" value="1"/>
</dbReference>
<sequence length="142" mass="15720">MVHNRSYKSVIRTNLGSKYLSLPVPIEYPTKGDKTAHAILYRPKNADYKAPADEKPPLLVHVHGGPTGMSSSILNLTNQYWTSIGFAVVDINYGGSTGYGREYRERLKGNWGIVDVQDSANAVRYLIEKGEVDPDRVAIAVK</sequence>
<protein>
    <recommendedName>
        <fullName evidence="1">Peptidase S9 prolyl oligopeptidase catalytic domain-containing protein</fullName>
    </recommendedName>
</protein>
<keyword evidence="3" id="KW-1185">Reference proteome</keyword>
<name>A0ABN0WFE1_9BACI</name>
<dbReference type="EMBL" id="BAAADJ010000037">
    <property type="protein sequence ID" value="GAA0335697.1"/>
    <property type="molecule type" value="Genomic_DNA"/>
</dbReference>
<dbReference type="PANTHER" id="PTHR43056">
    <property type="entry name" value="PEPTIDASE S9 PROLYL OLIGOPEPTIDASE"/>
    <property type="match status" value="1"/>
</dbReference>
<dbReference type="Pfam" id="PF00326">
    <property type="entry name" value="Peptidase_S9"/>
    <property type="match status" value="1"/>
</dbReference>
<comment type="caution">
    <text evidence="2">The sequence shown here is derived from an EMBL/GenBank/DDBJ whole genome shotgun (WGS) entry which is preliminary data.</text>
</comment>
<evidence type="ECO:0000313" key="2">
    <source>
        <dbReference type="EMBL" id="GAA0335697.1"/>
    </source>
</evidence>
<reference evidence="2 3" key="1">
    <citation type="journal article" date="2019" name="Int. J. Syst. Evol. Microbiol.">
        <title>The Global Catalogue of Microorganisms (GCM) 10K type strain sequencing project: providing services to taxonomists for standard genome sequencing and annotation.</title>
        <authorList>
            <consortium name="The Broad Institute Genomics Platform"/>
            <consortium name="The Broad Institute Genome Sequencing Center for Infectious Disease"/>
            <person name="Wu L."/>
            <person name="Ma J."/>
        </authorList>
    </citation>
    <scope>NUCLEOTIDE SEQUENCE [LARGE SCALE GENOMIC DNA]</scope>
    <source>
        <strain evidence="2 3">JCM 9731</strain>
    </source>
</reference>
<evidence type="ECO:0000259" key="1">
    <source>
        <dbReference type="Pfam" id="PF00326"/>
    </source>
</evidence>
<accession>A0ABN0WFE1</accession>
<proteinExistence type="predicted"/>